<feature type="region of interest" description="Disordered" evidence="1">
    <location>
        <begin position="271"/>
        <end position="331"/>
    </location>
</feature>
<evidence type="ECO:0000313" key="4">
    <source>
        <dbReference type="Proteomes" id="UP000051952"/>
    </source>
</evidence>
<dbReference type="EMBL" id="CYKH01001501">
    <property type="protein sequence ID" value="CUG87365.1"/>
    <property type="molecule type" value="Genomic_DNA"/>
</dbReference>
<keyword evidence="2" id="KW-0472">Membrane</keyword>
<keyword evidence="2 3" id="KW-0812">Transmembrane</keyword>
<gene>
    <name evidence="3" type="ORF">BSAL_09770</name>
</gene>
<dbReference type="AlphaFoldDB" id="A0A0S4JAY6"/>
<name>A0A0S4JAY6_BODSA</name>
<keyword evidence="2" id="KW-1133">Transmembrane helix</keyword>
<sequence length="667" mass="74489">MDASLAPVGPGKSGRVGLWSHGVSFEEDAAFFEEEDKIYAEWFEQHQIEQQRKKLEELRVRREAKRSASSSSSKTTDVNTAAAIKLRSTNRRRVLNSKSNLLHMKFKALQVDVRGAFKRFNRALGVANRTLSETEAQYAREDLPKESGRRDMLVRVLMERMRHLGSLGQTTTTTKTEAKWKKNTTTRTSSGNGSSTSVAAPWMSMGRSVGASVYGAFDSAMVGLHLRGSLPYPVLLEHEDMAIFELERVDLLEDARDLDAQLARAEAGLHEAETKLRTTQLEKQEAETDEDEDEDEDTPKKKVKKETSAQAEARVETKRRQKERKTKYTEMRSQMANDVLAKIQSMKKTVDHHRSHYIGLIRSAAAVVPDELLALRKQKSENQRTMTGNDESTVQLRQEMKAMSKLQKKIQTSIAELEAIDKASNAITRMTGYTSATSSRASATSALTLDVALSALRLNLRARQGQVQDQEAAAAQTPSPSIVMQIFGLTNAELQDYLAIPLLASVIIAWTLQTVCKYCAKGTLFSLRQLEHSVQRLRSILTPKSPNEVARFSWKLFALTSLQGVLRLLIVFVLFLGRTLIPLLVPFLCVVQFEGRVVRRDEFFGVSSAHSLFFRSSHLLATHQRVAVFLLITLTSGVVYLAAERVGSPQNGGKYAKTTGGRRLGRN</sequence>
<feature type="compositionally biased region" description="Low complexity" evidence="1">
    <location>
        <begin position="183"/>
        <end position="197"/>
    </location>
</feature>
<feature type="compositionally biased region" description="Acidic residues" evidence="1">
    <location>
        <begin position="287"/>
        <end position="297"/>
    </location>
</feature>
<reference evidence="4" key="1">
    <citation type="submission" date="2015-09" db="EMBL/GenBank/DDBJ databases">
        <authorList>
            <consortium name="Pathogen Informatics"/>
        </authorList>
    </citation>
    <scope>NUCLEOTIDE SEQUENCE [LARGE SCALE GENOMIC DNA]</scope>
    <source>
        <strain evidence="4">Lake Konstanz</strain>
    </source>
</reference>
<keyword evidence="4" id="KW-1185">Reference proteome</keyword>
<dbReference type="Proteomes" id="UP000051952">
    <property type="component" value="Unassembled WGS sequence"/>
</dbReference>
<protein>
    <submittedName>
        <fullName evidence="3">Transmembrane protein, putative</fullName>
    </submittedName>
</protein>
<evidence type="ECO:0000313" key="3">
    <source>
        <dbReference type="EMBL" id="CUG87365.1"/>
    </source>
</evidence>
<accession>A0A0S4JAY6</accession>
<organism evidence="3 4">
    <name type="scientific">Bodo saltans</name>
    <name type="common">Flagellated protozoan</name>
    <dbReference type="NCBI Taxonomy" id="75058"/>
    <lineage>
        <taxon>Eukaryota</taxon>
        <taxon>Discoba</taxon>
        <taxon>Euglenozoa</taxon>
        <taxon>Kinetoplastea</taxon>
        <taxon>Metakinetoplastina</taxon>
        <taxon>Eubodonida</taxon>
        <taxon>Bodonidae</taxon>
        <taxon>Bodo</taxon>
    </lineage>
</organism>
<evidence type="ECO:0000256" key="1">
    <source>
        <dbReference type="SAM" id="MobiDB-lite"/>
    </source>
</evidence>
<dbReference type="VEuPathDB" id="TriTrypDB:BSAL_09770"/>
<feature type="region of interest" description="Disordered" evidence="1">
    <location>
        <begin position="169"/>
        <end position="197"/>
    </location>
</feature>
<proteinExistence type="predicted"/>
<evidence type="ECO:0000256" key="2">
    <source>
        <dbReference type="SAM" id="Phobius"/>
    </source>
</evidence>
<feature type="transmembrane region" description="Helical" evidence="2">
    <location>
        <begin position="626"/>
        <end position="643"/>
    </location>
</feature>
<feature type="transmembrane region" description="Helical" evidence="2">
    <location>
        <begin position="565"/>
        <end position="591"/>
    </location>
</feature>
<feature type="compositionally biased region" description="Basic and acidic residues" evidence="1">
    <location>
        <begin position="271"/>
        <end position="286"/>
    </location>
</feature>